<dbReference type="InterPro" id="IPR046956">
    <property type="entry name" value="RLP23-like"/>
</dbReference>
<feature type="domain" description="Leucine-rich repeat-containing N-terminal plant-type" evidence="13">
    <location>
        <begin position="12"/>
        <end position="52"/>
    </location>
</feature>
<dbReference type="GO" id="GO:0005886">
    <property type="term" value="C:plasma membrane"/>
    <property type="evidence" value="ECO:0007669"/>
    <property type="project" value="UniProtKB-SubCell"/>
</dbReference>
<dbReference type="EMBL" id="FN595243">
    <property type="protein sequence ID" value="CCB47785.1"/>
    <property type="molecule type" value="Genomic_DNA"/>
</dbReference>
<dbReference type="eggNOG" id="KOG0619">
    <property type="taxonomic scope" value="Eukaryota"/>
</dbReference>
<evidence type="ECO:0000256" key="4">
    <source>
        <dbReference type="ARBA" id="ARBA00022614"/>
    </source>
</evidence>
<keyword evidence="5 12" id="KW-0812">Transmembrane</keyword>
<evidence type="ECO:0000256" key="12">
    <source>
        <dbReference type="SAM" id="Phobius"/>
    </source>
</evidence>
<name>F6H6I3_VITVI</name>
<keyword evidence="6" id="KW-0732">Signal</keyword>
<proteinExistence type="inferred from homology"/>
<dbReference type="InParanoid" id="F6H6I3"/>
<comment type="similarity">
    <text evidence="2">Belongs to the RLP family.</text>
</comment>
<dbReference type="FunFam" id="3.80.10.10:FF:002727">
    <property type="entry name" value="Uncharacterized protein"/>
    <property type="match status" value="1"/>
</dbReference>
<keyword evidence="10" id="KW-0675">Receptor</keyword>
<dbReference type="PANTHER" id="PTHR48063">
    <property type="entry name" value="LRR RECEPTOR-LIKE KINASE"/>
    <property type="match status" value="1"/>
</dbReference>
<evidence type="ECO:0000256" key="1">
    <source>
        <dbReference type="ARBA" id="ARBA00004251"/>
    </source>
</evidence>
<sequence length="748" mass="83403">MVGDAKVGCTERERQALLHFKQGLVHDYRVLSSWGNEEDKRDCCKWRGVECNNQTGHVISLDLHGTDFVRYLGGKIDPSLAELQHLKHLNLSFNRFEGVLPTQLGNLSNLQSLDLAYNLGMTCGNLDWLSRLPLLTHLDLSGVDLSKAIHWPQAINKMPSLTELYLSHTQLPWIIPTIFISHTNSSTSLAVLDLSRNGLTSSIYPWLFNFSSSLLHLDLSYNHLNGSFPDAFTNMVFLESFVLSRNELEGEIPKFFSVSFVHLDLSGNQLHGLIPDAFGNMTILAYLDLSSNQLKGEIPKSLSTSVVHLDLSWNLLHGSIPDAFGNMTTLAYLDLSSNHLEGEIPKSLSTSFVHLDLSWNQLHGSILDAFGNMTTLAYLDLSSNQLEGEIPKSLSTSFVHLGLSYNHLQGSIPDAFGNMTALAYLHLSWNQLEDFGRNKLSGNVPAWMGSLSSLIVLNLRSNEFNGNIPLNLCQLKKIQMLDLSSNNLFGTIPKCLNDLIALTQKGSLVIAYNERQFHSGWDFSYIDDTLIQWKGKELEYKKTLGLIRSIDFSNNKLIGEIPVEVTDLVELVSLNLSRNNLTGSIPSMIGQLKSLDFLDLSQNQLHGRIPASLSQIADLSVLDLSNNNLSGKIPSGTQLQSFSASTYQGNPRLCGPPLLKKCLGDETKEASFIDPSNRDNIQDDANKIWFSGSIVLGFIIGFWGVCGTLLLNSSWRHAYFQFLNKIKDRLYMTTTTITMNRLRRSFQS</sequence>
<dbReference type="Pfam" id="PF08263">
    <property type="entry name" value="LRRNT_2"/>
    <property type="match status" value="1"/>
</dbReference>
<dbReference type="PANTHER" id="PTHR48063:SF101">
    <property type="entry name" value="LRR RECEPTOR-LIKE SERINE_THREONINE-PROTEIN KINASE FLS2"/>
    <property type="match status" value="1"/>
</dbReference>
<dbReference type="SMART" id="SM00369">
    <property type="entry name" value="LRR_TYP"/>
    <property type="match status" value="11"/>
</dbReference>
<dbReference type="HOGENOM" id="CLU_000288_18_3_1"/>
<evidence type="ECO:0000313" key="14">
    <source>
        <dbReference type="EMBL" id="CCB47785.1"/>
    </source>
</evidence>
<dbReference type="Pfam" id="PF00560">
    <property type="entry name" value="LRR_1"/>
    <property type="match status" value="6"/>
</dbReference>
<accession>F6H6I3</accession>
<evidence type="ECO:0000259" key="13">
    <source>
        <dbReference type="Pfam" id="PF08263"/>
    </source>
</evidence>
<protein>
    <recommendedName>
        <fullName evidence="13">Leucine-rich repeat-containing N-terminal plant-type domain-containing protein</fullName>
    </recommendedName>
</protein>
<dbReference type="Gene3D" id="3.80.10.10">
    <property type="entry name" value="Ribonuclease Inhibitor"/>
    <property type="match status" value="5"/>
</dbReference>
<comment type="subcellular location">
    <subcellularLocation>
        <location evidence="1">Cell membrane</location>
        <topology evidence="1">Single-pass type I membrane protein</topology>
    </subcellularLocation>
</comment>
<dbReference type="InterPro" id="IPR013210">
    <property type="entry name" value="LRR_N_plant-typ"/>
</dbReference>
<reference evidence="15" key="1">
    <citation type="journal article" date="2007" name="Nature">
        <title>The grapevine genome sequence suggests ancestral hexaploidization in major angiosperm phyla.</title>
        <authorList>
            <consortium name="The French-Italian Public Consortium for Grapevine Genome Characterization."/>
            <person name="Jaillon O."/>
            <person name="Aury J.-M."/>
            <person name="Noel B."/>
            <person name="Policriti A."/>
            <person name="Clepet C."/>
            <person name="Casagrande A."/>
            <person name="Choisne N."/>
            <person name="Aubourg S."/>
            <person name="Vitulo N."/>
            <person name="Jubin C."/>
            <person name="Vezzi A."/>
            <person name="Legeai F."/>
            <person name="Hugueney P."/>
            <person name="Dasilva C."/>
            <person name="Horner D."/>
            <person name="Mica E."/>
            <person name="Jublot D."/>
            <person name="Poulain J."/>
            <person name="Bruyere C."/>
            <person name="Billault A."/>
            <person name="Segurens B."/>
            <person name="Gouyvenoux M."/>
            <person name="Ugarte E."/>
            <person name="Cattonaro F."/>
            <person name="Anthouard V."/>
            <person name="Vico V."/>
            <person name="Del Fabbro C."/>
            <person name="Alaux M."/>
            <person name="Di Gaspero G."/>
            <person name="Dumas V."/>
            <person name="Felice N."/>
            <person name="Paillard S."/>
            <person name="Juman I."/>
            <person name="Moroldo M."/>
            <person name="Scalabrin S."/>
            <person name="Canaguier A."/>
            <person name="Le Clainche I."/>
            <person name="Malacrida G."/>
            <person name="Durand E."/>
            <person name="Pesole G."/>
            <person name="Laucou V."/>
            <person name="Chatelet P."/>
            <person name="Merdinoglu D."/>
            <person name="Delledonne M."/>
            <person name="Pezzotti M."/>
            <person name="Lecharny A."/>
            <person name="Scarpelli C."/>
            <person name="Artiguenave F."/>
            <person name="Pe M.E."/>
            <person name="Valle G."/>
            <person name="Morgante M."/>
            <person name="Caboche M."/>
            <person name="Adam-Blondon A.-F."/>
            <person name="Weissenbach J."/>
            <person name="Quetier F."/>
            <person name="Wincker P."/>
        </authorList>
    </citation>
    <scope>NUCLEOTIDE SEQUENCE [LARGE SCALE GENOMIC DNA]</scope>
    <source>
        <strain evidence="15">cv. Pinot noir / PN40024</strain>
    </source>
</reference>
<evidence type="ECO:0000256" key="10">
    <source>
        <dbReference type="ARBA" id="ARBA00023170"/>
    </source>
</evidence>
<evidence type="ECO:0000256" key="6">
    <source>
        <dbReference type="ARBA" id="ARBA00022729"/>
    </source>
</evidence>
<keyword evidence="4" id="KW-0433">Leucine-rich repeat</keyword>
<dbReference type="PROSITE" id="PS51450">
    <property type="entry name" value="LRR"/>
    <property type="match status" value="1"/>
</dbReference>
<feature type="transmembrane region" description="Helical" evidence="12">
    <location>
        <begin position="688"/>
        <end position="711"/>
    </location>
</feature>
<evidence type="ECO:0000256" key="5">
    <source>
        <dbReference type="ARBA" id="ARBA00022692"/>
    </source>
</evidence>
<dbReference type="Proteomes" id="UP000009183">
    <property type="component" value="Chromosome 16"/>
</dbReference>
<dbReference type="InterPro" id="IPR001611">
    <property type="entry name" value="Leu-rich_rpt"/>
</dbReference>
<evidence type="ECO:0000256" key="2">
    <source>
        <dbReference type="ARBA" id="ARBA00009592"/>
    </source>
</evidence>
<organism evidence="14 15">
    <name type="scientific">Vitis vinifera</name>
    <name type="common">Grape</name>
    <dbReference type="NCBI Taxonomy" id="29760"/>
    <lineage>
        <taxon>Eukaryota</taxon>
        <taxon>Viridiplantae</taxon>
        <taxon>Streptophyta</taxon>
        <taxon>Embryophyta</taxon>
        <taxon>Tracheophyta</taxon>
        <taxon>Spermatophyta</taxon>
        <taxon>Magnoliopsida</taxon>
        <taxon>eudicotyledons</taxon>
        <taxon>Gunneridae</taxon>
        <taxon>Pentapetalae</taxon>
        <taxon>rosids</taxon>
        <taxon>Vitales</taxon>
        <taxon>Vitaceae</taxon>
        <taxon>Viteae</taxon>
        <taxon>Vitis</taxon>
    </lineage>
</organism>
<evidence type="ECO:0000256" key="7">
    <source>
        <dbReference type="ARBA" id="ARBA00022737"/>
    </source>
</evidence>
<dbReference type="SUPFAM" id="SSF52058">
    <property type="entry name" value="L domain-like"/>
    <property type="match status" value="2"/>
</dbReference>
<evidence type="ECO:0000256" key="8">
    <source>
        <dbReference type="ARBA" id="ARBA00022989"/>
    </source>
</evidence>
<evidence type="ECO:0000256" key="9">
    <source>
        <dbReference type="ARBA" id="ARBA00023136"/>
    </source>
</evidence>
<dbReference type="FunFam" id="3.80.10.10:FF:000095">
    <property type="entry name" value="LRR receptor-like serine/threonine-protein kinase GSO1"/>
    <property type="match status" value="1"/>
</dbReference>
<keyword evidence="3" id="KW-1003">Cell membrane</keyword>
<dbReference type="PaxDb" id="29760-VIT_16s0050g02100.t01"/>
<keyword evidence="11" id="KW-0325">Glycoprotein</keyword>
<gene>
    <name evidence="14" type="ordered locus">VIT_16s0050g02100</name>
</gene>
<dbReference type="SMR" id="F6H6I3"/>
<evidence type="ECO:0000256" key="11">
    <source>
        <dbReference type="ARBA" id="ARBA00023180"/>
    </source>
</evidence>
<keyword evidence="9 12" id="KW-0472">Membrane</keyword>
<dbReference type="InterPro" id="IPR032675">
    <property type="entry name" value="LRR_dom_sf"/>
</dbReference>
<evidence type="ECO:0000313" key="15">
    <source>
        <dbReference type="Proteomes" id="UP000009183"/>
    </source>
</evidence>
<dbReference type="PRINTS" id="PR00019">
    <property type="entry name" value="LEURICHRPT"/>
</dbReference>
<dbReference type="AlphaFoldDB" id="F6H6I3"/>
<evidence type="ECO:0000256" key="3">
    <source>
        <dbReference type="ARBA" id="ARBA00022475"/>
    </source>
</evidence>
<keyword evidence="8 12" id="KW-1133">Transmembrane helix</keyword>
<keyword evidence="15" id="KW-1185">Reference proteome</keyword>
<dbReference type="Pfam" id="PF13855">
    <property type="entry name" value="LRR_8"/>
    <property type="match status" value="4"/>
</dbReference>
<dbReference type="STRING" id="29760.F6H6I3"/>
<dbReference type="InterPro" id="IPR003591">
    <property type="entry name" value="Leu-rich_rpt_typical-subtyp"/>
</dbReference>
<keyword evidence="7" id="KW-0677">Repeat</keyword>
<dbReference type="ExpressionAtlas" id="F6H6I3">
    <property type="expression patterns" value="baseline and differential"/>
</dbReference>
<dbReference type="FunFam" id="3.80.10.10:FF:000213">
    <property type="entry name" value="Tyrosine-sulfated glycopeptide receptor 1"/>
    <property type="match status" value="1"/>
</dbReference>